<dbReference type="EMBL" id="BMBA01000006">
    <property type="protein sequence ID" value="GFZ33709.1"/>
    <property type="molecule type" value="Genomic_DNA"/>
</dbReference>
<protein>
    <submittedName>
        <fullName evidence="6">Heteropolysaccharide repeat-containing protein</fullName>
    </submittedName>
</protein>
<evidence type="ECO:0000256" key="3">
    <source>
        <dbReference type="ARBA" id="ARBA00022989"/>
    </source>
</evidence>
<dbReference type="InterPro" id="IPR052556">
    <property type="entry name" value="PolySynth_Transporter"/>
</dbReference>
<evidence type="ECO:0000256" key="4">
    <source>
        <dbReference type="ARBA" id="ARBA00023136"/>
    </source>
</evidence>
<feature type="transmembrane region" description="Helical" evidence="5">
    <location>
        <begin position="85"/>
        <end position="106"/>
    </location>
</feature>
<dbReference type="PANTHER" id="PTHR43424:SF1">
    <property type="entry name" value="LOCUS PUTATIVE PROTEIN 1-RELATED"/>
    <property type="match status" value="1"/>
</dbReference>
<keyword evidence="2 5" id="KW-0812">Transmembrane</keyword>
<evidence type="ECO:0000313" key="7">
    <source>
        <dbReference type="Proteomes" id="UP000663802"/>
    </source>
</evidence>
<dbReference type="InterPro" id="IPR002797">
    <property type="entry name" value="Polysacc_synth"/>
</dbReference>
<evidence type="ECO:0000256" key="2">
    <source>
        <dbReference type="ARBA" id="ARBA00022692"/>
    </source>
</evidence>
<name>A0ABQ1EFX3_9CLOT</name>
<evidence type="ECO:0000256" key="5">
    <source>
        <dbReference type="SAM" id="Phobius"/>
    </source>
</evidence>
<accession>A0ABQ1EFX3</accession>
<keyword evidence="4 5" id="KW-0472">Membrane</keyword>
<keyword evidence="7" id="KW-1185">Reference proteome</keyword>
<dbReference type="PANTHER" id="PTHR43424">
    <property type="entry name" value="LOCUS PUTATIVE PROTEIN 1-RELATED"/>
    <property type="match status" value="1"/>
</dbReference>
<proteinExistence type="predicted"/>
<gene>
    <name evidence="6" type="ORF">CSC2_42350</name>
</gene>
<comment type="subcellular location">
    <subcellularLocation>
        <location evidence="1">Membrane</location>
        <topology evidence="1">Multi-pass membrane protein</topology>
    </subcellularLocation>
</comment>
<feature type="transmembrane region" description="Helical" evidence="5">
    <location>
        <begin position="143"/>
        <end position="163"/>
    </location>
</feature>
<organism evidence="6 7">
    <name type="scientific">Clostridium zeae</name>
    <dbReference type="NCBI Taxonomy" id="2759022"/>
    <lineage>
        <taxon>Bacteria</taxon>
        <taxon>Bacillati</taxon>
        <taxon>Bacillota</taxon>
        <taxon>Clostridia</taxon>
        <taxon>Eubacteriales</taxon>
        <taxon>Clostridiaceae</taxon>
        <taxon>Clostridium</taxon>
    </lineage>
</organism>
<reference evidence="6 7" key="1">
    <citation type="journal article" date="2021" name="Int. J. Syst. Evol. Microbiol.">
        <title>Clostridium zeae sp. nov., isolated from corn silage.</title>
        <authorList>
            <person name="Kobayashi H."/>
            <person name="Tanizawa Y."/>
            <person name="Yagura M."/>
            <person name="Sakamoto M."/>
            <person name="Ohkuma M."/>
            <person name="Tohno M."/>
        </authorList>
    </citation>
    <scope>NUCLEOTIDE SEQUENCE [LARGE SCALE GENOMIC DNA]</scope>
    <source>
        <strain evidence="6 7">CSC2</strain>
    </source>
</reference>
<evidence type="ECO:0000256" key="1">
    <source>
        <dbReference type="ARBA" id="ARBA00004141"/>
    </source>
</evidence>
<keyword evidence="3 5" id="KW-1133">Transmembrane helix</keyword>
<feature type="transmembrane region" description="Helical" evidence="5">
    <location>
        <begin position="384"/>
        <end position="403"/>
    </location>
</feature>
<feature type="transmembrane region" description="Helical" evidence="5">
    <location>
        <begin position="9"/>
        <end position="28"/>
    </location>
</feature>
<feature type="transmembrane region" description="Helical" evidence="5">
    <location>
        <begin position="112"/>
        <end position="131"/>
    </location>
</feature>
<feature type="transmembrane region" description="Helical" evidence="5">
    <location>
        <begin position="419"/>
        <end position="439"/>
    </location>
</feature>
<evidence type="ECO:0000313" key="6">
    <source>
        <dbReference type="EMBL" id="GFZ33709.1"/>
    </source>
</evidence>
<feature type="transmembrane region" description="Helical" evidence="5">
    <location>
        <begin position="324"/>
        <end position="342"/>
    </location>
</feature>
<feature type="transmembrane region" description="Helical" evidence="5">
    <location>
        <begin position="354"/>
        <end position="378"/>
    </location>
</feature>
<feature type="transmembrane region" description="Helical" evidence="5">
    <location>
        <begin position="290"/>
        <end position="312"/>
    </location>
</feature>
<feature type="transmembrane region" description="Helical" evidence="5">
    <location>
        <begin position="445"/>
        <end position="464"/>
    </location>
</feature>
<dbReference type="RefSeq" id="WP_206872166.1">
    <property type="nucleotide sequence ID" value="NZ_BMBA01000006.1"/>
</dbReference>
<feature type="transmembrane region" description="Helical" evidence="5">
    <location>
        <begin position="48"/>
        <end position="65"/>
    </location>
</feature>
<dbReference type="Pfam" id="PF01943">
    <property type="entry name" value="Polysacc_synt"/>
    <property type="match status" value="1"/>
</dbReference>
<feature type="transmembrane region" description="Helical" evidence="5">
    <location>
        <begin position="243"/>
        <end position="266"/>
    </location>
</feature>
<dbReference type="Proteomes" id="UP000663802">
    <property type="component" value="Unassembled WGS sequence"/>
</dbReference>
<feature type="transmembrane region" description="Helical" evidence="5">
    <location>
        <begin position="169"/>
        <end position="191"/>
    </location>
</feature>
<feature type="transmembrane region" description="Helical" evidence="5">
    <location>
        <begin position="203"/>
        <end position="223"/>
    </location>
</feature>
<sequence length="483" mass="55717">MSKSIAKNTIYSILLRIFNIIVPIIIGAYPIRVFGPELMGRIAYSESIYNYFMIFASFGIYNYALRELSKIRDDKEKLNKTFTSLFLFGLITHVTVFIIYLSYVLLNFNGRPQFFVLLIFSITMIQDSLYIEWVNEALENYDFITVKTIIIRIINIILLFALVKSKSDFYVYVSLTTITFILNNVTSFIYIKRKIRFDFSGLSIVKHIKPLIFVLLISNAYMLYTQFDKIMLGIYNGESAVGFYNICQLIITLINPMLLSVVYVTIPRLSNISEESEENYLNLLNKVSKFYFAFMFPAAIGLFSLAKEIIVLYAKSEFLPSVPVLRAFSIFLISMGIESILTNQIIYVKRKEKYLVFFLLICGLINIILKVIILKLGILRPETAVITTLISNIVLVILEYSFIKFKMKVNFNLLGLDKIRYLIISLIFIPITMLIKLYISKLLFIAIVAMLINGGLYALILYVIKDETIFTILSRFGIGTKRH</sequence>
<comment type="caution">
    <text evidence="6">The sequence shown here is derived from an EMBL/GenBank/DDBJ whole genome shotgun (WGS) entry which is preliminary data.</text>
</comment>